<evidence type="ECO:0000313" key="11">
    <source>
        <dbReference type="Proteomes" id="UP001344632"/>
    </source>
</evidence>
<dbReference type="SUPFAM" id="SSF56024">
    <property type="entry name" value="Phospholipase D/nuclease"/>
    <property type="match status" value="1"/>
</dbReference>
<accession>A0ABU6GHI2</accession>
<dbReference type="PROSITE" id="PS50035">
    <property type="entry name" value="PLD"/>
    <property type="match status" value="1"/>
</dbReference>
<evidence type="ECO:0000256" key="5">
    <source>
        <dbReference type="ARBA" id="ARBA00022963"/>
    </source>
</evidence>
<comment type="caution">
    <text evidence="10">The sequence shown here is derived from an EMBL/GenBank/DDBJ whole genome shotgun (WGS) entry which is preliminary data.</text>
</comment>
<evidence type="ECO:0000256" key="6">
    <source>
        <dbReference type="ARBA" id="ARBA00023098"/>
    </source>
</evidence>
<dbReference type="Proteomes" id="UP001344632">
    <property type="component" value="Unassembled WGS sequence"/>
</dbReference>
<dbReference type="PANTHER" id="PTHR43856:SF1">
    <property type="entry name" value="MITOCHONDRIAL CARDIOLIPIN HYDROLASE"/>
    <property type="match status" value="1"/>
</dbReference>
<evidence type="ECO:0000256" key="3">
    <source>
        <dbReference type="ARBA" id="ARBA00012027"/>
    </source>
</evidence>
<dbReference type="InterPro" id="IPR001736">
    <property type="entry name" value="PLipase_D/transphosphatidylase"/>
</dbReference>
<comment type="catalytic activity">
    <reaction evidence="1">
        <text>a 1,2-diacyl-sn-glycero-3-phosphocholine + H2O = a 1,2-diacyl-sn-glycero-3-phosphate + choline + H(+)</text>
        <dbReference type="Rhea" id="RHEA:14445"/>
        <dbReference type="ChEBI" id="CHEBI:15354"/>
        <dbReference type="ChEBI" id="CHEBI:15377"/>
        <dbReference type="ChEBI" id="CHEBI:15378"/>
        <dbReference type="ChEBI" id="CHEBI:57643"/>
        <dbReference type="ChEBI" id="CHEBI:58608"/>
        <dbReference type="EC" id="3.1.4.4"/>
    </reaction>
</comment>
<evidence type="ECO:0000256" key="4">
    <source>
        <dbReference type="ARBA" id="ARBA00022801"/>
    </source>
</evidence>
<feature type="domain" description="PLD phosphodiesterase" evidence="9">
    <location>
        <begin position="145"/>
        <end position="172"/>
    </location>
</feature>
<dbReference type="RefSeq" id="WP_326085701.1">
    <property type="nucleotide sequence ID" value="NZ_JARLKZ010000002.1"/>
</dbReference>
<dbReference type="Gene3D" id="3.30.870.10">
    <property type="entry name" value="Endonuclease Chain A"/>
    <property type="match status" value="1"/>
</dbReference>
<organism evidence="10 11">
    <name type="scientific">Paenibacillus dokdonensis</name>
    <dbReference type="NCBI Taxonomy" id="2567944"/>
    <lineage>
        <taxon>Bacteria</taxon>
        <taxon>Bacillati</taxon>
        <taxon>Bacillota</taxon>
        <taxon>Bacilli</taxon>
        <taxon>Bacillales</taxon>
        <taxon>Paenibacillaceae</taxon>
        <taxon>Paenibacillus</taxon>
    </lineage>
</organism>
<keyword evidence="11" id="KW-1185">Reference proteome</keyword>
<dbReference type="Pfam" id="PF13091">
    <property type="entry name" value="PLDc_2"/>
    <property type="match status" value="1"/>
</dbReference>
<feature type="chain" id="PRO_5046275872" description="phospholipase D" evidence="8">
    <location>
        <begin position="23"/>
        <end position="209"/>
    </location>
</feature>
<keyword evidence="5" id="KW-0442">Lipid degradation</keyword>
<evidence type="ECO:0000256" key="1">
    <source>
        <dbReference type="ARBA" id="ARBA00000798"/>
    </source>
</evidence>
<name>A0ABU6GHI2_9BACL</name>
<keyword evidence="6" id="KW-0443">Lipid metabolism</keyword>
<dbReference type="EC" id="3.1.4.4" evidence="3"/>
<evidence type="ECO:0000256" key="7">
    <source>
        <dbReference type="SAM" id="MobiDB-lite"/>
    </source>
</evidence>
<feature type="compositionally biased region" description="Polar residues" evidence="7">
    <location>
        <begin position="28"/>
        <end position="38"/>
    </location>
</feature>
<dbReference type="InterPro" id="IPR025202">
    <property type="entry name" value="PLD-like_dom"/>
</dbReference>
<gene>
    <name evidence="10" type="ORF">P4H66_03260</name>
</gene>
<dbReference type="PANTHER" id="PTHR43856">
    <property type="entry name" value="CARDIOLIPIN HYDROLASE"/>
    <property type="match status" value="1"/>
</dbReference>
<evidence type="ECO:0000259" key="9">
    <source>
        <dbReference type="PROSITE" id="PS50035"/>
    </source>
</evidence>
<keyword evidence="4" id="KW-0378">Hydrolase</keyword>
<evidence type="ECO:0000256" key="8">
    <source>
        <dbReference type="SAM" id="SignalP"/>
    </source>
</evidence>
<feature type="region of interest" description="Disordered" evidence="7">
    <location>
        <begin position="23"/>
        <end position="58"/>
    </location>
</feature>
<keyword evidence="8" id="KW-0732">Signal</keyword>
<dbReference type="PROSITE" id="PS51257">
    <property type="entry name" value="PROKAR_LIPOPROTEIN"/>
    <property type="match status" value="1"/>
</dbReference>
<dbReference type="InterPro" id="IPR051406">
    <property type="entry name" value="PLD_domain"/>
</dbReference>
<dbReference type="EMBL" id="JARLKZ010000002">
    <property type="protein sequence ID" value="MEC0238888.1"/>
    <property type="molecule type" value="Genomic_DNA"/>
</dbReference>
<proteinExistence type="inferred from homology"/>
<feature type="signal peptide" evidence="8">
    <location>
        <begin position="1"/>
        <end position="22"/>
    </location>
</feature>
<reference evidence="10 11" key="1">
    <citation type="submission" date="2023-03" db="EMBL/GenBank/DDBJ databases">
        <title>Bacillus Genome Sequencing.</title>
        <authorList>
            <person name="Dunlap C."/>
        </authorList>
    </citation>
    <scope>NUCLEOTIDE SEQUENCE [LARGE SCALE GENOMIC DNA]</scope>
    <source>
        <strain evidence="10 11">BD-525</strain>
    </source>
</reference>
<sequence>MPYIKQFISIALLLTVVTGCTAGKQESKPANQPPTDQTSANQAPSGPSSQQASASSSDIQVNFTQEGDHPEEAIIQLMKEAKDTLDIAIYSLNYEPIIDAIVDAAGRGVHVRVITDQEHAAEKGKQQNALKRIAKAGISIKMNSHDGKMHLKMLVADSKSVEAGSFNYLKSSVEENDDVALIIHDPSVGKQFEDAYNQMWNDQNRFTDY</sequence>
<feature type="compositionally biased region" description="Low complexity" evidence="7">
    <location>
        <begin position="39"/>
        <end position="57"/>
    </location>
</feature>
<protein>
    <recommendedName>
        <fullName evidence="3">phospholipase D</fullName>
        <ecNumber evidence="3">3.1.4.4</ecNumber>
    </recommendedName>
</protein>
<evidence type="ECO:0000313" key="10">
    <source>
        <dbReference type="EMBL" id="MEC0238888.1"/>
    </source>
</evidence>
<comment type="similarity">
    <text evidence="2">Belongs to the phospholipase D family.</text>
</comment>
<evidence type="ECO:0000256" key="2">
    <source>
        <dbReference type="ARBA" id="ARBA00008664"/>
    </source>
</evidence>